<sequence>MTNAKVYEKLFKELNKQLEKHKIIVKTGAIVDASVIDTPLKPKGKLTHQVVEDRSEETQQPSTELEKQYADSVDKEASWIKKGGKLRYGYKKHYVTDNEGLVLGVVTTKASVNEITNLEEVLDAANLPKGIAVKADKGYQSEKNKQLLKDKELKNHILKKAKKNQPLTAWEQKFNKLVGKVRFKVERTFGSVKRWFNGGTARYKGLEKMHTQNLIEAMCYNLYRSPGIIASNSKN</sequence>
<feature type="domain" description="Transposase IS4-like" evidence="3">
    <location>
        <begin position="27"/>
        <end position="222"/>
    </location>
</feature>
<evidence type="ECO:0000313" key="7">
    <source>
        <dbReference type="EMBL" id="CAF4617613.1"/>
    </source>
</evidence>
<dbReference type="OrthoDB" id="10057853at2759"/>
<comment type="caution">
    <text evidence="4">The sequence shown here is derived from an EMBL/GenBank/DDBJ whole genome shotgun (WGS) entry which is preliminary data.</text>
</comment>
<keyword evidence="1" id="KW-0238">DNA-binding</keyword>
<proteinExistence type="predicted"/>
<dbReference type="InterPro" id="IPR047959">
    <property type="entry name" value="Transpos_IS5"/>
</dbReference>
<dbReference type="Pfam" id="PF01609">
    <property type="entry name" value="DDE_Tnp_1"/>
    <property type="match status" value="1"/>
</dbReference>
<dbReference type="Proteomes" id="UP000663851">
    <property type="component" value="Unassembled WGS sequence"/>
</dbReference>
<dbReference type="GO" id="GO:0004803">
    <property type="term" value="F:transposase activity"/>
    <property type="evidence" value="ECO:0007669"/>
    <property type="project" value="InterPro"/>
</dbReference>
<dbReference type="EMBL" id="CAJOBO010002797">
    <property type="protein sequence ID" value="CAF4468568.1"/>
    <property type="molecule type" value="Genomic_DNA"/>
</dbReference>
<keyword evidence="9" id="KW-1185">Reference proteome</keyword>
<dbReference type="Proteomes" id="UP000663825">
    <property type="component" value="Unassembled WGS sequence"/>
</dbReference>
<dbReference type="EMBL" id="CAJNXB010006122">
    <property type="protein sequence ID" value="CAF3467863.1"/>
    <property type="molecule type" value="Genomic_DNA"/>
</dbReference>
<dbReference type="AlphaFoldDB" id="A0A817T2W3"/>
<dbReference type="Proteomes" id="UP000663873">
    <property type="component" value="Unassembled WGS sequence"/>
</dbReference>
<organism evidence="4 8">
    <name type="scientific">Rotaria socialis</name>
    <dbReference type="NCBI Taxonomy" id="392032"/>
    <lineage>
        <taxon>Eukaryota</taxon>
        <taxon>Metazoa</taxon>
        <taxon>Spiralia</taxon>
        <taxon>Gnathifera</taxon>
        <taxon>Rotifera</taxon>
        <taxon>Eurotatoria</taxon>
        <taxon>Bdelloidea</taxon>
        <taxon>Philodinida</taxon>
        <taxon>Philodinidae</taxon>
        <taxon>Rotaria</taxon>
    </lineage>
</organism>
<evidence type="ECO:0000313" key="6">
    <source>
        <dbReference type="EMBL" id="CAF4468568.1"/>
    </source>
</evidence>
<evidence type="ECO:0000259" key="3">
    <source>
        <dbReference type="Pfam" id="PF01609"/>
    </source>
</evidence>
<reference evidence="4" key="1">
    <citation type="submission" date="2021-02" db="EMBL/GenBank/DDBJ databases">
        <authorList>
            <person name="Nowell W R."/>
        </authorList>
    </citation>
    <scope>NUCLEOTIDE SEQUENCE</scope>
</reference>
<gene>
    <name evidence="6" type="ORF">HFQ381_LOCUS25259</name>
    <name evidence="4" type="ORF">LUA448_LOCUS8952</name>
    <name evidence="5" type="ORF">TIS948_LOCUS33114</name>
    <name evidence="7" type="ORF">UJA718_LOCUS31841</name>
</gene>
<evidence type="ECO:0000256" key="1">
    <source>
        <dbReference type="ARBA" id="ARBA00023125"/>
    </source>
</evidence>
<dbReference type="PANTHER" id="PTHR35604:SF2">
    <property type="entry name" value="TRANSPOSASE INSH FOR INSERTION SEQUENCE ELEMENT IS5A-RELATED"/>
    <property type="match status" value="1"/>
</dbReference>
<protein>
    <recommendedName>
        <fullName evidence="3">Transposase IS4-like domain-containing protein</fullName>
    </recommendedName>
</protein>
<dbReference type="GO" id="GO:0003677">
    <property type="term" value="F:DNA binding"/>
    <property type="evidence" value="ECO:0007669"/>
    <property type="project" value="UniProtKB-KW"/>
</dbReference>
<evidence type="ECO:0000313" key="5">
    <source>
        <dbReference type="EMBL" id="CAF3467863.1"/>
    </source>
</evidence>
<name>A0A817T2W3_9BILA</name>
<dbReference type="NCBIfam" id="NF033581">
    <property type="entry name" value="transpos_IS5_4"/>
    <property type="match status" value="1"/>
</dbReference>
<dbReference type="InterPro" id="IPR002559">
    <property type="entry name" value="Transposase_11"/>
</dbReference>
<evidence type="ECO:0000313" key="9">
    <source>
        <dbReference type="Proteomes" id="UP000663873"/>
    </source>
</evidence>
<dbReference type="PANTHER" id="PTHR35604">
    <property type="entry name" value="TRANSPOSASE INSH FOR INSERTION SEQUENCE ELEMENT IS5A-RELATED"/>
    <property type="match status" value="1"/>
</dbReference>
<evidence type="ECO:0000256" key="2">
    <source>
        <dbReference type="ARBA" id="ARBA00023172"/>
    </source>
</evidence>
<dbReference type="Proteomes" id="UP000663833">
    <property type="component" value="Unassembled WGS sequence"/>
</dbReference>
<dbReference type="GO" id="GO:0006313">
    <property type="term" value="P:DNA transposition"/>
    <property type="evidence" value="ECO:0007669"/>
    <property type="project" value="InterPro"/>
</dbReference>
<accession>A0A817T2W3</accession>
<keyword evidence="2" id="KW-0233">DNA recombination</keyword>
<evidence type="ECO:0000313" key="4">
    <source>
        <dbReference type="EMBL" id="CAF3310660.1"/>
    </source>
</evidence>
<dbReference type="EMBL" id="CAJNYD010001013">
    <property type="protein sequence ID" value="CAF3310660.1"/>
    <property type="molecule type" value="Genomic_DNA"/>
</dbReference>
<evidence type="ECO:0000313" key="8">
    <source>
        <dbReference type="Proteomes" id="UP000663833"/>
    </source>
</evidence>
<dbReference type="EMBL" id="CAJOBP010026982">
    <property type="protein sequence ID" value="CAF4617613.1"/>
    <property type="molecule type" value="Genomic_DNA"/>
</dbReference>